<name>A0A1G5S0H2_PSEXY</name>
<dbReference type="GO" id="GO:0016020">
    <property type="term" value="C:membrane"/>
    <property type="evidence" value="ECO:0007669"/>
    <property type="project" value="UniProtKB-SubCell"/>
</dbReference>
<evidence type="ECO:0000256" key="3">
    <source>
        <dbReference type="ARBA" id="ARBA00022679"/>
    </source>
</evidence>
<protein>
    <submittedName>
        <fullName evidence="9">Exopolysaccharide biosynthesis polyprenyl glycosylphosphotransferase</fullName>
    </submittedName>
</protein>
<dbReference type="InterPro" id="IPR017475">
    <property type="entry name" value="EPS_sugar_tfrase"/>
</dbReference>
<keyword evidence="6 7" id="KW-0472">Membrane</keyword>
<keyword evidence="4 7" id="KW-0812">Transmembrane</keyword>
<proteinExistence type="inferred from homology"/>
<dbReference type="Pfam" id="PF02397">
    <property type="entry name" value="Bac_transf"/>
    <property type="match status" value="1"/>
</dbReference>
<evidence type="ECO:0000256" key="6">
    <source>
        <dbReference type="ARBA" id="ARBA00023136"/>
    </source>
</evidence>
<gene>
    <name evidence="9" type="ORF">SAMN02910350_01944</name>
</gene>
<dbReference type="InterPro" id="IPR003362">
    <property type="entry name" value="Bact_transf"/>
</dbReference>
<feature type="transmembrane region" description="Helical" evidence="7">
    <location>
        <begin position="84"/>
        <end position="104"/>
    </location>
</feature>
<feature type="domain" description="Bacterial sugar transferase" evidence="8">
    <location>
        <begin position="280"/>
        <end position="468"/>
    </location>
</feature>
<feature type="transmembrane region" description="Helical" evidence="7">
    <location>
        <begin position="110"/>
        <end position="130"/>
    </location>
</feature>
<evidence type="ECO:0000256" key="4">
    <source>
        <dbReference type="ARBA" id="ARBA00022692"/>
    </source>
</evidence>
<reference evidence="9 10" key="1">
    <citation type="submission" date="2016-10" db="EMBL/GenBank/DDBJ databases">
        <authorList>
            <person name="de Groot N.N."/>
        </authorList>
    </citation>
    <scope>NUCLEOTIDE SEQUENCE [LARGE SCALE GENOMIC DNA]</scope>
    <source>
        <strain evidence="9 10">DSM 10317</strain>
    </source>
</reference>
<evidence type="ECO:0000256" key="5">
    <source>
        <dbReference type="ARBA" id="ARBA00022989"/>
    </source>
</evidence>
<keyword evidence="5 7" id="KW-1133">Transmembrane helix</keyword>
<organism evidence="9 10">
    <name type="scientific">Pseudobutyrivibrio xylanivorans</name>
    <dbReference type="NCBI Taxonomy" id="185007"/>
    <lineage>
        <taxon>Bacteria</taxon>
        <taxon>Bacillati</taxon>
        <taxon>Bacillota</taxon>
        <taxon>Clostridia</taxon>
        <taxon>Lachnospirales</taxon>
        <taxon>Lachnospiraceae</taxon>
        <taxon>Pseudobutyrivibrio</taxon>
    </lineage>
</organism>
<accession>A0A1G5S0H2</accession>
<dbReference type="PANTHER" id="PTHR30576:SF10">
    <property type="entry name" value="SLL5057 PROTEIN"/>
    <property type="match status" value="1"/>
</dbReference>
<evidence type="ECO:0000256" key="7">
    <source>
        <dbReference type="SAM" id="Phobius"/>
    </source>
</evidence>
<feature type="transmembrane region" description="Helical" evidence="7">
    <location>
        <begin position="54"/>
        <end position="72"/>
    </location>
</feature>
<dbReference type="RefSeq" id="WP_090163110.1">
    <property type="nucleotide sequence ID" value="NZ_FMWK01000010.1"/>
</dbReference>
<dbReference type="EMBL" id="FMWK01000010">
    <property type="protein sequence ID" value="SCZ79756.1"/>
    <property type="molecule type" value="Genomic_DNA"/>
</dbReference>
<evidence type="ECO:0000313" key="9">
    <source>
        <dbReference type="EMBL" id="SCZ79756.1"/>
    </source>
</evidence>
<feature type="transmembrane region" description="Helical" evidence="7">
    <location>
        <begin position="21"/>
        <end position="42"/>
    </location>
</feature>
<evidence type="ECO:0000256" key="2">
    <source>
        <dbReference type="ARBA" id="ARBA00006464"/>
    </source>
</evidence>
<keyword evidence="3 9" id="KW-0808">Transferase</keyword>
<evidence type="ECO:0000313" key="10">
    <source>
        <dbReference type="Proteomes" id="UP000199428"/>
    </source>
</evidence>
<dbReference type="PANTHER" id="PTHR30576">
    <property type="entry name" value="COLANIC BIOSYNTHESIS UDP-GLUCOSE LIPID CARRIER TRANSFERASE"/>
    <property type="match status" value="1"/>
</dbReference>
<comment type="similarity">
    <text evidence="2">Belongs to the bacterial sugar transferase family.</text>
</comment>
<comment type="subcellular location">
    <subcellularLocation>
        <location evidence="1">Membrane</location>
        <topology evidence="1">Multi-pass membrane protein</topology>
    </subcellularLocation>
</comment>
<dbReference type="Proteomes" id="UP000199428">
    <property type="component" value="Unassembled WGS sequence"/>
</dbReference>
<evidence type="ECO:0000256" key="1">
    <source>
        <dbReference type="ARBA" id="ARBA00004141"/>
    </source>
</evidence>
<dbReference type="GO" id="GO:0016780">
    <property type="term" value="F:phosphotransferase activity, for other substituted phosphate groups"/>
    <property type="evidence" value="ECO:0007669"/>
    <property type="project" value="TreeGrafter"/>
</dbReference>
<evidence type="ECO:0000259" key="8">
    <source>
        <dbReference type="Pfam" id="PF02397"/>
    </source>
</evidence>
<sequence length="474" mass="54022">MYKKKKRSWVKHLDFILLDMLAAEIALFIGVFVKFEGAIIFVSRFDHYPLYEDMAMLLPFIDLAGVLFTETYTGILRRTKYQEAISTIGHCFVNVLGILLYMQAMQTTFFYSRFALGVAGVAMVIISYIFRCGWKRVIRRRMLQDVNKTSLIVVAESTTVDACLAELAHSPYYEFKVNGVAVVDKDMTGQVIQGIPVVASADTLFEYLRTNVVDEVFLDGNTRASEENLAGRLVEQGLTVHVSLIHTDNLMPNRIMETYGRYVVLTTSMHIANNRQAFCKRFGDILGSIIGLIFVVIAFIIFAPIIKIQSKGPVFFSQTRIGKNGRKFKFYKFRTMYMDAEERKKELLEQNEISGNMFKMENDPRIIPIGHFMRKYSIDELPQFWNVLKGDMAIVGTRPPLEDEYENYALHHKARLSIKPGLTGMWQVSGRSDITDFEDVVALDTQYISNWSLMLDLKILLKTVAVVLGGKGSK</sequence>
<dbReference type="NCBIfam" id="TIGR03025">
    <property type="entry name" value="EPS_sugtrans"/>
    <property type="match status" value="1"/>
</dbReference>
<feature type="transmembrane region" description="Helical" evidence="7">
    <location>
        <begin position="285"/>
        <end position="306"/>
    </location>
</feature>
<dbReference type="AlphaFoldDB" id="A0A1G5S0H2"/>
<dbReference type="Pfam" id="PF13727">
    <property type="entry name" value="CoA_binding_3"/>
    <property type="match status" value="1"/>
</dbReference>